<dbReference type="KEGG" id="tsin:OXH18_15800"/>
<keyword evidence="8" id="KW-0418">Kinase</keyword>
<dbReference type="SUPFAM" id="SSF47384">
    <property type="entry name" value="Homodimeric domain of signal transducing histidine kinase"/>
    <property type="match status" value="1"/>
</dbReference>
<evidence type="ECO:0000256" key="10">
    <source>
        <dbReference type="ARBA" id="ARBA00023012"/>
    </source>
</evidence>
<dbReference type="InterPro" id="IPR036890">
    <property type="entry name" value="HATPase_C_sf"/>
</dbReference>
<dbReference type="RefSeq" id="WP_268608062.1">
    <property type="nucleotide sequence ID" value="NZ_CP113797.1"/>
</dbReference>
<dbReference type="SUPFAM" id="SSF55874">
    <property type="entry name" value="ATPase domain of HSP90 chaperone/DNA topoisomerase II/histidine kinase"/>
    <property type="match status" value="1"/>
</dbReference>
<accession>A0A9E9C8N6</accession>
<evidence type="ECO:0000256" key="3">
    <source>
        <dbReference type="ARBA" id="ARBA00012438"/>
    </source>
</evidence>
<dbReference type="PROSITE" id="PS50109">
    <property type="entry name" value="HIS_KIN"/>
    <property type="match status" value="1"/>
</dbReference>
<keyword evidence="6" id="KW-0808">Transferase</keyword>
<evidence type="ECO:0000256" key="11">
    <source>
        <dbReference type="ARBA" id="ARBA00023136"/>
    </source>
</evidence>
<evidence type="ECO:0000256" key="9">
    <source>
        <dbReference type="ARBA" id="ARBA00022840"/>
    </source>
</evidence>
<dbReference type="GO" id="GO:0005886">
    <property type="term" value="C:plasma membrane"/>
    <property type="evidence" value="ECO:0007669"/>
    <property type="project" value="UniProtKB-SubCell"/>
</dbReference>
<keyword evidence="9" id="KW-0067">ATP-binding</keyword>
<proteinExistence type="predicted"/>
<evidence type="ECO:0000256" key="7">
    <source>
        <dbReference type="ARBA" id="ARBA00022741"/>
    </source>
</evidence>
<keyword evidence="11" id="KW-0472">Membrane</keyword>
<dbReference type="Pfam" id="PF02518">
    <property type="entry name" value="HATPase_c"/>
    <property type="match status" value="1"/>
</dbReference>
<dbReference type="InterPro" id="IPR050736">
    <property type="entry name" value="Sensor_HK_Regulatory"/>
</dbReference>
<dbReference type="EMBL" id="CP113797">
    <property type="protein sequence ID" value="WAL58637.1"/>
    <property type="molecule type" value="Genomic_DNA"/>
</dbReference>
<dbReference type="InterPro" id="IPR036097">
    <property type="entry name" value="HisK_dim/P_sf"/>
</dbReference>
<dbReference type="FunFam" id="3.30.565.10:FF:000023">
    <property type="entry name" value="PAS domain-containing sensor histidine kinase"/>
    <property type="match status" value="1"/>
</dbReference>
<evidence type="ECO:0000256" key="6">
    <source>
        <dbReference type="ARBA" id="ARBA00022679"/>
    </source>
</evidence>
<dbReference type="Proteomes" id="UP001163152">
    <property type="component" value="Chromosome"/>
</dbReference>
<keyword evidence="7" id="KW-0547">Nucleotide-binding</keyword>
<feature type="domain" description="Histidine kinase" evidence="13">
    <location>
        <begin position="326"/>
        <end position="542"/>
    </location>
</feature>
<gene>
    <name evidence="14" type="ORF">OXH18_15800</name>
</gene>
<dbReference type="SMART" id="SM00388">
    <property type="entry name" value="HisKA"/>
    <property type="match status" value="1"/>
</dbReference>
<reference evidence="14" key="1">
    <citation type="submission" date="2022-12" db="EMBL/GenBank/DDBJ databases">
        <title>Polyphasic identification of a Novel Hot-Spring Cyanobacterium Ocullathermofonsia sinensis gen nov. sp. nov. and Genomic Insights on its Adaptations to the Thermal Habitat.</title>
        <authorList>
            <person name="Daroch M."/>
            <person name="Tang J."/>
            <person name="Jiang Y."/>
        </authorList>
    </citation>
    <scope>NUCLEOTIDE SEQUENCE</scope>
    <source>
        <strain evidence="14">PKUAC-SCTA174</strain>
    </source>
</reference>
<keyword evidence="4" id="KW-1003">Cell membrane</keyword>
<dbReference type="InterPro" id="IPR004358">
    <property type="entry name" value="Sig_transdc_His_kin-like_C"/>
</dbReference>
<comment type="subcellular location">
    <subcellularLocation>
        <location evidence="2">Cell membrane</location>
    </subcellularLocation>
</comment>
<dbReference type="PRINTS" id="PR00344">
    <property type="entry name" value="BCTRLSENSOR"/>
</dbReference>
<evidence type="ECO:0000259" key="13">
    <source>
        <dbReference type="PROSITE" id="PS50109"/>
    </source>
</evidence>
<sequence>MTSSSPLDVSLYELAISSEPQPQPLQISPTTFKSLISTVIDLLIEQQIPATVWLKLPKGEIWQAELERLHRSAVAPYTIYNLQTHQESQPNQLHSALNGTNGNRDCSEKSGLHSRRELSADWLYSAVSPQPLALIPEKEPAPTSNSTIHTISLAAESQLKREFFLLVASAHFCGLVLGHRPRTGRPRSDSAPPEISLPLPSKQNQLLEENLEHKHPLLGVCSFEPSLLQRVLQGINQAICVGQLAHSSAAIEPILVNWDDLLAQGVATTLSPLILAHLFTKQVQRQEEVWRNSLSHRKHAEQAAILRQQNEDLLTALRLKDEFVQTVGQELRTPLTTMKTALSLLSSPHIKPPQRQRYMDMISQECDRQSSLITGVLELVQLENSIAQMPMEPLRLADIVPGVVSTYQPLAQEKGVRLGYMIPEELPPVSCVNQWLRQIVINLLHNSIKFTQSGGQVWVRAKQQGDSIQIEFRDTGVGIAQADIPKIFDRFYRVRGTGEDTSGAGLGLSIVQQLLLRSGGSVSVKSKLGEGSIFSVVLPVYVHPANTQGVSPANGKVRER</sequence>
<dbReference type="Pfam" id="PF10069">
    <property type="entry name" value="DICT"/>
    <property type="match status" value="1"/>
</dbReference>
<dbReference type="EC" id="2.7.13.3" evidence="3"/>
<dbReference type="InterPro" id="IPR019278">
    <property type="entry name" value="DICT_dom"/>
</dbReference>
<feature type="region of interest" description="Disordered" evidence="12">
    <location>
        <begin position="86"/>
        <end position="109"/>
    </location>
</feature>
<dbReference type="InterPro" id="IPR003594">
    <property type="entry name" value="HATPase_dom"/>
</dbReference>
<evidence type="ECO:0000256" key="5">
    <source>
        <dbReference type="ARBA" id="ARBA00022553"/>
    </source>
</evidence>
<evidence type="ECO:0000313" key="14">
    <source>
        <dbReference type="EMBL" id="WAL58637.1"/>
    </source>
</evidence>
<evidence type="ECO:0000313" key="15">
    <source>
        <dbReference type="Proteomes" id="UP001163152"/>
    </source>
</evidence>
<comment type="catalytic activity">
    <reaction evidence="1">
        <text>ATP + protein L-histidine = ADP + protein N-phospho-L-histidine.</text>
        <dbReference type="EC" id="2.7.13.3"/>
    </reaction>
</comment>
<dbReference type="InterPro" id="IPR005467">
    <property type="entry name" value="His_kinase_dom"/>
</dbReference>
<dbReference type="SMART" id="SM00387">
    <property type="entry name" value="HATPase_c"/>
    <property type="match status" value="1"/>
</dbReference>
<evidence type="ECO:0000256" key="1">
    <source>
        <dbReference type="ARBA" id="ARBA00000085"/>
    </source>
</evidence>
<organism evidence="14 15">
    <name type="scientific">Thermocoleostomius sinensis A174</name>
    <dbReference type="NCBI Taxonomy" id="2016057"/>
    <lineage>
        <taxon>Bacteria</taxon>
        <taxon>Bacillati</taxon>
        <taxon>Cyanobacteriota</taxon>
        <taxon>Cyanophyceae</taxon>
        <taxon>Oculatellales</taxon>
        <taxon>Oculatellaceae</taxon>
        <taxon>Thermocoleostomius</taxon>
    </lineage>
</organism>
<dbReference type="Gene3D" id="3.30.565.10">
    <property type="entry name" value="Histidine kinase-like ATPase, C-terminal domain"/>
    <property type="match status" value="1"/>
</dbReference>
<evidence type="ECO:0000256" key="2">
    <source>
        <dbReference type="ARBA" id="ARBA00004236"/>
    </source>
</evidence>
<dbReference type="InterPro" id="IPR003661">
    <property type="entry name" value="HisK_dim/P_dom"/>
</dbReference>
<dbReference type="CDD" id="cd00082">
    <property type="entry name" value="HisKA"/>
    <property type="match status" value="1"/>
</dbReference>
<feature type="compositionally biased region" description="Polar residues" evidence="12">
    <location>
        <begin position="86"/>
        <end position="104"/>
    </location>
</feature>
<dbReference type="Pfam" id="PF00512">
    <property type="entry name" value="HisKA"/>
    <property type="match status" value="1"/>
</dbReference>
<dbReference type="AlphaFoldDB" id="A0A9E9C8N6"/>
<keyword evidence="10" id="KW-0902">Two-component regulatory system</keyword>
<keyword evidence="5" id="KW-0597">Phosphoprotein</keyword>
<evidence type="ECO:0000256" key="12">
    <source>
        <dbReference type="SAM" id="MobiDB-lite"/>
    </source>
</evidence>
<dbReference type="Gene3D" id="1.10.287.130">
    <property type="match status" value="1"/>
</dbReference>
<dbReference type="PANTHER" id="PTHR43711:SF1">
    <property type="entry name" value="HISTIDINE KINASE 1"/>
    <property type="match status" value="1"/>
</dbReference>
<keyword evidence="15" id="KW-1185">Reference proteome</keyword>
<dbReference type="GO" id="GO:0005524">
    <property type="term" value="F:ATP binding"/>
    <property type="evidence" value="ECO:0007669"/>
    <property type="project" value="UniProtKB-KW"/>
</dbReference>
<evidence type="ECO:0000256" key="8">
    <source>
        <dbReference type="ARBA" id="ARBA00022777"/>
    </source>
</evidence>
<evidence type="ECO:0000256" key="4">
    <source>
        <dbReference type="ARBA" id="ARBA00022475"/>
    </source>
</evidence>
<name>A0A9E9C8N6_9CYAN</name>
<protein>
    <recommendedName>
        <fullName evidence="3">histidine kinase</fullName>
        <ecNumber evidence="3">2.7.13.3</ecNumber>
    </recommendedName>
</protein>
<dbReference type="PANTHER" id="PTHR43711">
    <property type="entry name" value="TWO-COMPONENT HISTIDINE KINASE"/>
    <property type="match status" value="1"/>
</dbReference>
<dbReference type="GO" id="GO:0000155">
    <property type="term" value="F:phosphorelay sensor kinase activity"/>
    <property type="evidence" value="ECO:0007669"/>
    <property type="project" value="InterPro"/>
</dbReference>